<evidence type="ECO:0000256" key="1">
    <source>
        <dbReference type="ARBA" id="ARBA00022977"/>
    </source>
</evidence>
<dbReference type="InterPro" id="IPR006283">
    <property type="entry name" value="ThiL-like"/>
</dbReference>
<feature type="binding site" evidence="2">
    <location>
        <position position="293"/>
    </location>
    <ligand>
        <name>substrate</name>
    </ligand>
</feature>
<dbReference type="InterPro" id="IPR036921">
    <property type="entry name" value="PurM-like_N_sf"/>
</dbReference>
<name>A0A4P2PUE1_SORCE</name>
<keyword evidence="2" id="KW-0067">ATP-binding</keyword>
<keyword evidence="2 5" id="KW-0418">Kinase</keyword>
<protein>
    <recommendedName>
        <fullName evidence="2">Thiamine-monophosphate kinase</fullName>
        <shortName evidence="2">TMP kinase</shortName>
        <shortName evidence="2">Thiamine-phosphate kinase</shortName>
        <ecNumber evidence="2">2.7.4.16</ecNumber>
    </recommendedName>
</protein>
<feature type="binding site" evidence="2">
    <location>
        <position position="105"/>
    </location>
    <ligand>
        <name>Mg(2+)</name>
        <dbReference type="ChEBI" id="CHEBI:18420"/>
        <label>3</label>
    </ligand>
</feature>
<dbReference type="OrthoDB" id="9802811at2"/>
<comment type="pathway">
    <text evidence="2">Cofactor biosynthesis; thiamine diphosphate biosynthesis; thiamine diphosphate from thiamine phosphate: step 1/1.</text>
</comment>
<feature type="binding site" evidence="2">
    <location>
        <position position="83"/>
    </location>
    <ligand>
        <name>substrate</name>
    </ligand>
</feature>
<dbReference type="EMBL" id="CP012670">
    <property type="protein sequence ID" value="AUX19993.1"/>
    <property type="molecule type" value="Genomic_DNA"/>
</dbReference>
<comment type="function">
    <text evidence="2">Catalyzes the ATP-dependent phosphorylation of thiamine-monophosphate (TMP) to form thiamine-pyrophosphate (TPP), the active form of vitamin B1.</text>
</comment>
<comment type="catalytic activity">
    <reaction evidence="2">
        <text>thiamine phosphate + ATP = thiamine diphosphate + ADP</text>
        <dbReference type="Rhea" id="RHEA:15913"/>
        <dbReference type="ChEBI" id="CHEBI:30616"/>
        <dbReference type="ChEBI" id="CHEBI:37575"/>
        <dbReference type="ChEBI" id="CHEBI:58937"/>
        <dbReference type="ChEBI" id="CHEBI:456216"/>
        <dbReference type="EC" id="2.7.4.16"/>
    </reaction>
</comment>
<dbReference type="GO" id="GO:0009030">
    <property type="term" value="F:thiamine-phosphate kinase activity"/>
    <property type="evidence" value="ECO:0007669"/>
    <property type="project" value="UniProtKB-UniRule"/>
</dbReference>
<keyword evidence="2" id="KW-0460">Magnesium</keyword>
<evidence type="ECO:0000313" key="5">
    <source>
        <dbReference type="EMBL" id="AUX19993.1"/>
    </source>
</evidence>
<feature type="binding site" evidence="2">
    <location>
        <position position="176"/>
    </location>
    <ligand>
        <name>ATP</name>
        <dbReference type="ChEBI" id="CHEBI:30616"/>
    </ligand>
</feature>
<feature type="binding site" evidence="2">
    <location>
        <position position="32"/>
    </location>
    <ligand>
        <name>Mg(2+)</name>
        <dbReference type="ChEBI" id="CHEBI:18420"/>
        <label>4</label>
    </ligand>
</feature>
<evidence type="ECO:0000313" key="6">
    <source>
        <dbReference type="Proteomes" id="UP000295781"/>
    </source>
</evidence>
<feature type="binding site" evidence="2">
    <location>
        <position position="243"/>
    </location>
    <ligand>
        <name>ATP</name>
        <dbReference type="ChEBI" id="CHEBI:30616"/>
    </ligand>
</feature>
<comment type="similarity">
    <text evidence="2">Belongs to the thiamine-monophosphate kinase family.</text>
</comment>
<evidence type="ECO:0000259" key="4">
    <source>
        <dbReference type="Pfam" id="PF02769"/>
    </source>
</evidence>
<organism evidence="5 6">
    <name type="scientific">Sorangium cellulosum</name>
    <name type="common">Polyangium cellulosum</name>
    <dbReference type="NCBI Taxonomy" id="56"/>
    <lineage>
        <taxon>Bacteria</taxon>
        <taxon>Pseudomonadati</taxon>
        <taxon>Myxococcota</taxon>
        <taxon>Polyangia</taxon>
        <taxon>Polyangiales</taxon>
        <taxon>Polyangiaceae</taxon>
        <taxon>Sorangium</taxon>
    </lineage>
</organism>
<comment type="miscellaneous">
    <text evidence="2">Reaction mechanism of ThiL seems to utilize a direct, inline transfer of the gamma-phosphate of ATP to TMP rather than a phosphorylated enzyme intermediate.</text>
</comment>
<feature type="binding site" evidence="2">
    <location>
        <position position="76"/>
    </location>
    <ligand>
        <name>Mg(2+)</name>
        <dbReference type="ChEBI" id="CHEBI:18420"/>
        <label>2</label>
    </ligand>
</feature>
<keyword evidence="2" id="KW-0808">Transferase</keyword>
<dbReference type="AlphaFoldDB" id="A0A4P2PUE1"/>
<feature type="binding site" evidence="2">
    <location>
        <position position="105"/>
    </location>
    <ligand>
        <name>Mg(2+)</name>
        <dbReference type="ChEBI" id="CHEBI:18420"/>
        <label>4</label>
    </ligand>
</feature>
<dbReference type="Gene3D" id="3.30.1330.10">
    <property type="entry name" value="PurM-like, N-terminal domain"/>
    <property type="match status" value="1"/>
</dbReference>
<feature type="binding site" evidence="2">
    <location>
        <position position="343"/>
    </location>
    <ligand>
        <name>substrate</name>
    </ligand>
</feature>
<dbReference type="SUPFAM" id="SSF56042">
    <property type="entry name" value="PurM C-terminal domain-like"/>
    <property type="match status" value="1"/>
</dbReference>
<dbReference type="PANTHER" id="PTHR30270">
    <property type="entry name" value="THIAMINE-MONOPHOSPHATE KINASE"/>
    <property type="match status" value="1"/>
</dbReference>
<feature type="domain" description="PurM-like C-terminal" evidence="4">
    <location>
        <begin position="180"/>
        <end position="280"/>
    </location>
</feature>
<comment type="caution">
    <text evidence="2">Lacks conserved residue(s) required for the propagation of feature annotation.</text>
</comment>
<feature type="binding site" evidence="2">
    <location>
        <position position="74"/>
    </location>
    <ligand>
        <name>Mg(2+)</name>
        <dbReference type="ChEBI" id="CHEBI:18420"/>
        <label>4</label>
    </ligand>
</feature>
<reference evidence="5 6" key="1">
    <citation type="submission" date="2015-09" db="EMBL/GenBank/DDBJ databases">
        <title>Sorangium comparison.</title>
        <authorList>
            <person name="Zaburannyi N."/>
            <person name="Bunk B."/>
            <person name="Overmann J."/>
            <person name="Mueller R."/>
        </authorList>
    </citation>
    <scope>NUCLEOTIDE SEQUENCE [LARGE SCALE GENOMIC DNA]</scope>
    <source>
        <strain evidence="5 6">So ceGT47</strain>
    </source>
</reference>
<feature type="binding site" evidence="2">
    <location>
        <position position="153"/>
    </location>
    <ligand>
        <name>Mg(2+)</name>
        <dbReference type="ChEBI" id="CHEBI:18420"/>
        <label>1</label>
    </ligand>
</feature>
<dbReference type="Pfam" id="PF02769">
    <property type="entry name" value="AIRS_C"/>
    <property type="match status" value="1"/>
</dbReference>
<feature type="binding site" evidence="2">
    <location>
        <position position="244"/>
    </location>
    <ligand>
        <name>Mg(2+)</name>
        <dbReference type="ChEBI" id="CHEBI:18420"/>
        <label>5</label>
    </ligand>
</feature>
<feature type="binding site" evidence="2">
    <location>
        <position position="76"/>
    </location>
    <ligand>
        <name>Mg(2+)</name>
        <dbReference type="ChEBI" id="CHEBI:18420"/>
        <label>1</label>
    </ligand>
</feature>
<dbReference type="RefSeq" id="WP_129344846.1">
    <property type="nucleotide sequence ID" value="NZ_CP012670.1"/>
</dbReference>
<dbReference type="GO" id="GO:0009228">
    <property type="term" value="P:thiamine biosynthetic process"/>
    <property type="evidence" value="ECO:0007669"/>
    <property type="project" value="UniProtKB-KW"/>
</dbReference>
<gene>
    <name evidence="2" type="primary">thiL</name>
    <name evidence="5" type="ORF">SOCEGT47_004500</name>
</gene>
<dbReference type="NCBIfam" id="TIGR01379">
    <property type="entry name" value="thiL"/>
    <property type="match status" value="1"/>
</dbReference>
<evidence type="ECO:0000256" key="2">
    <source>
        <dbReference type="HAMAP-Rule" id="MF_02128"/>
    </source>
</evidence>
<dbReference type="Gene3D" id="3.90.650.10">
    <property type="entry name" value="PurM-like C-terminal domain"/>
    <property type="match status" value="1"/>
</dbReference>
<keyword evidence="1 2" id="KW-0784">Thiamine biosynthesis</keyword>
<dbReference type="PANTHER" id="PTHR30270:SF0">
    <property type="entry name" value="THIAMINE-MONOPHOSPHATE KINASE"/>
    <property type="match status" value="1"/>
</dbReference>
<dbReference type="InterPro" id="IPR016188">
    <property type="entry name" value="PurM-like_N"/>
</dbReference>
<dbReference type="InterPro" id="IPR036676">
    <property type="entry name" value="PurM-like_C_sf"/>
</dbReference>
<dbReference type="CDD" id="cd02194">
    <property type="entry name" value="ThiL"/>
    <property type="match status" value="1"/>
</dbReference>
<dbReference type="SUPFAM" id="SSF55326">
    <property type="entry name" value="PurM N-terminal domain-like"/>
    <property type="match status" value="1"/>
</dbReference>
<dbReference type="GO" id="GO:0000287">
    <property type="term" value="F:magnesium ion binding"/>
    <property type="evidence" value="ECO:0007669"/>
    <property type="project" value="UniProtKB-UniRule"/>
</dbReference>
<dbReference type="Pfam" id="PF00586">
    <property type="entry name" value="AIRS"/>
    <property type="match status" value="1"/>
</dbReference>
<dbReference type="GO" id="GO:0009229">
    <property type="term" value="P:thiamine diphosphate biosynthetic process"/>
    <property type="evidence" value="ECO:0007669"/>
    <property type="project" value="UniProtKB-UniRule"/>
</dbReference>
<dbReference type="HAMAP" id="MF_02128">
    <property type="entry name" value="TMP_kinase"/>
    <property type="match status" value="1"/>
</dbReference>
<dbReference type="EC" id="2.7.4.16" evidence="2"/>
<dbReference type="UniPathway" id="UPA00060">
    <property type="reaction ID" value="UER00142"/>
</dbReference>
<feature type="domain" description="PurM-like N-terminal" evidence="3">
    <location>
        <begin position="66"/>
        <end position="169"/>
    </location>
</feature>
<dbReference type="GO" id="GO:0005524">
    <property type="term" value="F:ATP binding"/>
    <property type="evidence" value="ECO:0007669"/>
    <property type="project" value="UniProtKB-UniRule"/>
</dbReference>
<keyword evidence="2" id="KW-0479">Metal-binding</keyword>
<feature type="binding site" evidence="2">
    <location>
        <position position="105"/>
    </location>
    <ligand>
        <name>Mg(2+)</name>
        <dbReference type="ChEBI" id="CHEBI:18420"/>
        <label>2</label>
    </ligand>
</feature>
<dbReference type="Proteomes" id="UP000295781">
    <property type="component" value="Chromosome"/>
</dbReference>
<accession>A0A4P2PUE1</accession>
<feature type="binding site" evidence="2">
    <location>
        <position position="241"/>
    </location>
    <ligand>
        <name>Mg(2+)</name>
        <dbReference type="ChEBI" id="CHEBI:18420"/>
        <label>3</label>
    </ligand>
</feature>
<proteinExistence type="inferred from homology"/>
<evidence type="ECO:0000259" key="3">
    <source>
        <dbReference type="Pfam" id="PF00586"/>
    </source>
</evidence>
<keyword evidence="2" id="KW-0547">Nucleotide-binding</keyword>
<feature type="binding site" evidence="2">
    <location>
        <begin position="152"/>
        <end position="153"/>
    </location>
    <ligand>
        <name>ATP</name>
        <dbReference type="ChEBI" id="CHEBI:30616"/>
    </ligand>
</feature>
<dbReference type="PIRSF" id="PIRSF005303">
    <property type="entry name" value="Thiam_monoph_kin"/>
    <property type="match status" value="1"/>
</dbReference>
<sequence length="347" mass="34585">MTARSEWTRIEMLRAVLGGAAGERVLYGIGDDAAILAPAALPPAAPADAVPAESAPGGPRGGASAGAQELLVWTVDSAVEGVHFRRDLLSFEDLGYRATMAAASDLAAMGARPVGLLAALVLPRDVGDDELLALARGQRAACDALGAAIVGGNLSRGGEISITTTALGAAPAPLRRDGARPGDALALAGPVGLAAAGFALLDRGIAPASAAAERAIEAFRRPLARIEAGLRAAVGARAAIDISDGLAADLAHLARASGVRVLLDPSALVGPDLREAAALLGADALELALHGGEDYAVAVAGPGVGALPGFVTIGRCAPREEGASEVALLEPDGQLTSLVARGYDHFA</sequence>
<dbReference type="InterPro" id="IPR010918">
    <property type="entry name" value="PurM-like_C_dom"/>
</dbReference>
<feature type="binding site" evidence="2">
    <location>
        <position position="32"/>
    </location>
    <ligand>
        <name>Mg(2+)</name>
        <dbReference type="ChEBI" id="CHEBI:18420"/>
        <label>3</label>
    </ligand>
</feature>